<feature type="region of interest" description="Disordered" evidence="1">
    <location>
        <begin position="1"/>
        <end position="56"/>
    </location>
</feature>
<evidence type="ECO:0000313" key="2">
    <source>
        <dbReference type="EMBL" id="PBK68815.1"/>
    </source>
</evidence>
<feature type="compositionally biased region" description="Low complexity" evidence="1">
    <location>
        <begin position="164"/>
        <end position="173"/>
    </location>
</feature>
<dbReference type="STRING" id="1076256.A0A2H3BD75"/>
<proteinExistence type="predicted"/>
<dbReference type="EMBL" id="KZ293431">
    <property type="protein sequence ID" value="PBK68815.1"/>
    <property type="molecule type" value="Genomic_DNA"/>
</dbReference>
<dbReference type="Proteomes" id="UP000218334">
    <property type="component" value="Unassembled WGS sequence"/>
</dbReference>
<name>A0A2H3BD75_9AGAR</name>
<gene>
    <name evidence="2" type="ORF">ARMSODRAFT_1019399</name>
</gene>
<keyword evidence="3" id="KW-1185">Reference proteome</keyword>
<organism evidence="2 3">
    <name type="scientific">Armillaria solidipes</name>
    <dbReference type="NCBI Taxonomy" id="1076256"/>
    <lineage>
        <taxon>Eukaryota</taxon>
        <taxon>Fungi</taxon>
        <taxon>Dikarya</taxon>
        <taxon>Basidiomycota</taxon>
        <taxon>Agaricomycotina</taxon>
        <taxon>Agaricomycetes</taxon>
        <taxon>Agaricomycetidae</taxon>
        <taxon>Agaricales</taxon>
        <taxon>Marasmiineae</taxon>
        <taxon>Physalacriaceae</taxon>
        <taxon>Armillaria</taxon>
    </lineage>
</organism>
<evidence type="ECO:0000256" key="1">
    <source>
        <dbReference type="SAM" id="MobiDB-lite"/>
    </source>
</evidence>
<feature type="compositionally biased region" description="Polar residues" evidence="1">
    <location>
        <begin position="38"/>
        <end position="56"/>
    </location>
</feature>
<protein>
    <submittedName>
        <fullName evidence="2">Uncharacterized protein</fullName>
    </submittedName>
</protein>
<dbReference type="AlphaFoldDB" id="A0A2H3BD75"/>
<sequence length="215" mass="23717">MLVAPDALTTRRHPTTYPPNSSDEFPPQRAEPPRNATPGPSNVPRTLSPTLEANNGDLQARYKQFPPSAYDPNNLPSPEQAMVPVRPRPIMAFPSAPSERIVIRPPPDAFPPMSPAARRMIASSDSRPQHQDTPRFAPALWPTGRFPERTITIHTDDEEDPDVPHSISGSSSNPSPPPRSPSDPLNPNGLDYEWPDLSTVDREILGPQHSQAWEL</sequence>
<accession>A0A2H3BD75</accession>
<feature type="region of interest" description="Disordered" evidence="1">
    <location>
        <begin position="121"/>
        <end position="215"/>
    </location>
</feature>
<feature type="compositionally biased region" description="Pro residues" evidence="1">
    <location>
        <begin position="104"/>
        <end position="114"/>
    </location>
</feature>
<evidence type="ECO:0000313" key="3">
    <source>
        <dbReference type="Proteomes" id="UP000218334"/>
    </source>
</evidence>
<feature type="region of interest" description="Disordered" evidence="1">
    <location>
        <begin position="96"/>
        <end position="115"/>
    </location>
</feature>
<reference evidence="3" key="1">
    <citation type="journal article" date="2017" name="Nat. Ecol. Evol.">
        <title>Genome expansion and lineage-specific genetic innovations in the forest pathogenic fungi Armillaria.</title>
        <authorList>
            <person name="Sipos G."/>
            <person name="Prasanna A.N."/>
            <person name="Walter M.C."/>
            <person name="O'Connor E."/>
            <person name="Balint B."/>
            <person name="Krizsan K."/>
            <person name="Kiss B."/>
            <person name="Hess J."/>
            <person name="Varga T."/>
            <person name="Slot J."/>
            <person name="Riley R."/>
            <person name="Boka B."/>
            <person name="Rigling D."/>
            <person name="Barry K."/>
            <person name="Lee J."/>
            <person name="Mihaltcheva S."/>
            <person name="LaButti K."/>
            <person name="Lipzen A."/>
            <person name="Waldron R."/>
            <person name="Moloney N.M."/>
            <person name="Sperisen C."/>
            <person name="Kredics L."/>
            <person name="Vagvoelgyi C."/>
            <person name="Patrignani A."/>
            <person name="Fitzpatrick D."/>
            <person name="Nagy I."/>
            <person name="Doyle S."/>
            <person name="Anderson J.B."/>
            <person name="Grigoriev I.V."/>
            <person name="Gueldener U."/>
            <person name="Muensterkoetter M."/>
            <person name="Nagy L.G."/>
        </authorList>
    </citation>
    <scope>NUCLEOTIDE SEQUENCE [LARGE SCALE GENOMIC DNA]</scope>
    <source>
        <strain evidence="3">28-4</strain>
    </source>
</reference>